<evidence type="ECO:0000256" key="1">
    <source>
        <dbReference type="SAM" id="MobiDB-lite"/>
    </source>
</evidence>
<dbReference type="InterPro" id="IPR038507">
    <property type="entry name" value="YcnI-like_sf"/>
</dbReference>
<dbReference type="InterPro" id="IPR012533">
    <property type="entry name" value="YcnI-copper_dom"/>
</dbReference>
<feature type="domain" description="YncI copper-binding" evidence="3">
    <location>
        <begin position="23"/>
        <end position="170"/>
    </location>
</feature>
<feature type="signal peptide" evidence="2">
    <location>
        <begin position="1"/>
        <end position="22"/>
    </location>
</feature>
<evidence type="ECO:0000313" key="5">
    <source>
        <dbReference type="Proteomes" id="UP000663090"/>
    </source>
</evidence>
<gene>
    <name evidence="4" type="ORF">JY572_33225</name>
</gene>
<dbReference type="RefSeq" id="WP_206714868.1">
    <property type="nucleotide sequence ID" value="NZ_CP071091.1"/>
</dbReference>
<dbReference type="Pfam" id="PF07987">
    <property type="entry name" value="DUF1775"/>
    <property type="match status" value="1"/>
</dbReference>
<dbReference type="EMBL" id="CP071091">
    <property type="protein sequence ID" value="QSQ13164.1"/>
    <property type="molecule type" value="Genomic_DNA"/>
</dbReference>
<evidence type="ECO:0000313" key="4">
    <source>
        <dbReference type="EMBL" id="QSQ13164.1"/>
    </source>
</evidence>
<keyword evidence="2" id="KW-0732">Signal</keyword>
<feature type="chain" id="PRO_5045304731" evidence="2">
    <location>
        <begin position="23"/>
        <end position="240"/>
    </location>
</feature>
<proteinExistence type="predicted"/>
<dbReference type="Gene3D" id="2.60.40.2230">
    <property type="entry name" value="Uncharacterised protein YcnI-like PF07987, DUF1775"/>
    <property type="match status" value="1"/>
</dbReference>
<reference evidence="4 5" key="1">
    <citation type="submission" date="2021-02" db="EMBL/GenBank/DDBJ databases">
        <title>De Novo genome assembly of isolated myxobacteria.</title>
        <authorList>
            <person name="Stevens D.C."/>
        </authorList>
    </citation>
    <scope>NUCLEOTIDE SEQUENCE [LARGE SCALE GENOMIC DNA]</scope>
    <source>
        <strain evidence="4 5">SCHIC003</strain>
    </source>
</reference>
<sequence>MKSSLPTLFAVASLVAGTAAHAHISVTGPGPAVAGTTYDAQFTISHGCSGADTYRVKVRIPEGVTSVRPLDSTFGKATVEKDGNGQVTSITWTRGTTADVLPADTHAHRLSLRARLPDAPFTTVYFPTTQVCRDAQGRETTVEWVGTSGHGGHGAEDSGSTPQPEPAPELFVYPARTPGWNKYTVEAHVHDFAVFRDALIVWAGDSAYSPNPVTKALIETEPGTKVLTEIHPGTEIWVKY</sequence>
<protein>
    <submittedName>
        <fullName evidence="4">DUF1775 domain-containing protein</fullName>
    </submittedName>
</protein>
<organism evidence="4 5">
    <name type="scientific">Myxococcus landrumensis</name>
    <dbReference type="NCBI Taxonomy" id="2813577"/>
    <lineage>
        <taxon>Bacteria</taxon>
        <taxon>Pseudomonadati</taxon>
        <taxon>Myxococcota</taxon>
        <taxon>Myxococcia</taxon>
        <taxon>Myxococcales</taxon>
        <taxon>Cystobacterineae</taxon>
        <taxon>Myxococcaceae</taxon>
        <taxon>Myxococcus</taxon>
    </lineage>
</organism>
<feature type="region of interest" description="Disordered" evidence="1">
    <location>
        <begin position="145"/>
        <end position="166"/>
    </location>
</feature>
<accession>A0ABX7N410</accession>
<name>A0ABX7N410_9BACT</name>
<keyword evidence="5" id="KW-1185">Reference proteome</keyword>
<evidence type="ECO:0000256" key="2">
    <source>
        <dbReference type="SAM" id="SignalP"/>
    </source>
</evidence>
<evidence type="ECO:0000259" key="3">
    <source>
        <dbReference type="Pfam" id="PF07987"/>
    </source>
</evidence>
<dbReference type="Proteomes" id="UP000663090">
    <property type="component" value="Chromosome"/>
</dbReference>